<dbReference type="Proteomes" id="UP000218263">
    <property type="component" value="Chromosome"/>
</dbReference>
<proteinExistence type="predicted"/>
<dbReference type="AlphaFoldDB" id="A0A0X8X1T8"/>
<name>A0A0X8X1T8_9SPHI</name>
<accession>A0A0X8X1T8</accession>
<sequence>MMQHFEIPPGTVLPGEMAYEVWADEQDSIHIRKTEDLAPEADNPNIMVIKCFGVLRLGRIELSAMH</sequence>
<dbReference type="OrthoDB" id="801729at2"/>
<dbReference type="KEGG" id="mgot:MgSA37_02383"/>
<dbReference type="RefSeq" id="WP_096352068.1">
    <property type="nucleotide sequence ID" value="NZ_AP017313.1"/>
</dbReference>
<protein>
    <submittedName>
        <fullName evidence="1">Uncharacterized protein</fullName>
    </submittedName>
</protein>
<keyword evidence="2" id="KW-1185">Reference proteome</keyword>
<reference evidence="1 2" key="1">
    <citation type="submission" date="2015-12" db="EMBL/GenBank/DDBJ databases">
        <title>Genome sequence of Mucilaginibacter gotjawali.</title>
        <authorList>
            <person name="Lee J.S."/>
            <person name="Lee K.C."/>
            <person name="Kim K.K."/>
            <person name="Lee B.W."/>
        </authorList>
    </citation>
    <scope>NUCLEOTIDE SEQUENCE [LARGE SCALE GENOMIC DNA]</scope>
    <source>
        <strain evidence="1 2">SA3-7</strain>
    </source>
</reference>
<evidence type="ECO:0000313" key="2">
    <source>
        <dbReference type="Proteomes" id="UP000218263"/>
    </source>
</evidence>
<evidence type="ECO:0000313" key="1">
    <source>
        <dbReference type="EMBL" id="BAU54209.1"/>
    </source>
</evidence>
<organism evidence="1 2">
    <name type="scientific">Mucilaginibacter gotjawali</name>
    <dbReference type="NCBI Taxonomy" id="1550579"/>
    <lineage>
        <taxon>Bacteria</taxon>
        <taxon>Pseudomonadati</taxon>
        <taxon>Bacteroidota</taxon>
        <taxon>Sphingobacteriia</taxon>
        <taxon>Sphingobacteriales</taxon>
        <taxon>Sphingobacteriaceae</taxon>
        <taxon>Mucilaginibacter</taxon>
    </lineage>
</organism>
<dbReference type="EMBL" id="AP017313">
    <property type="protein sequence ID" value="BAU54209.1"/>
    <property type="molecule type" value="Genomic_DNA"/>
</dbReference>
<gene>
    <name evidence="1" type="ORF">MgSA37_02383</name>
</gene>